<sequence length="304" mass="33243">MRFGINLPNFGRGIDPASLRGWAVTAERLGYHLLTVSDHIALTPDAHRRSPAPFYDSFTTLAWLAGQTDTIELGTGVAIAPQRHPLQLARVSASLDQLSGGRLVLGVGAGWARDSFRALGVPYHRRGALTDEYLSALRVLWTEEVASFRGETISFDEVRTAPRPVRSPHPPIWVGGNSRAAIRRAARHGDAWHPMWPQGPELVPALRVLAEEASAAGRPTPAFCPTIPLALTARPLPDHVRRLGQGTVEQLHADLTMLGKLGAQYVGLNVELGDERLRRPAEDDWQLFEHLATTVIDTAGETLR</sequence>
<keyword evidence="4" id="KW-0503">Monooxygenase</keyword>
<proteinExistence type="predicted"/>
<dbReference type="InterPro" id="IPR036661">
    <property type="entry name" value="Luciferase-like_sf"/>
</dbReference>
<dbReference type="PANTHER" id="PTHR42847:SF4">
    <property type="entry name" value="ALKANESULFONATE MONOOXYGENASE-RELATED"/>
    <property type="match status" value="1"/>
</dbReference>
<dbReference type="NCBIfam" id="TIGR03619">
    <property type="entry name" value="F420_Rv2161c"/>
    <property type="match status" value="1"/>
</dbReference>
<evidence type="ECO:0000256" key="4">
    <source>
        <dbReference type="ARBA" id="ARBA00023033"/>
    </source>
</evidence>
<evidence type="ECO:0000313" key="7">
    <source>
        <dbReference type="Proteomes" id="UP001611162"/>
    </source>
</evidence>
<dbReference type="Pfam" id="PF00296">
    <property type="entry name" value="Bac_luciferase"/>
    <property type="match status" value="1"/>
</dbReference>
<keyword evidence="2" id="KW-0288">FMN</keyword>
<accession>A0ABW7T067</accession>
<evidence type="ECO:0000256" key="3">
    <source>
        <dbReference type="ARBA" id="ARBA00023002"/>
    </source>
</evidence>
<dbReference type="InterPro" id="IPR050172">
    <property type="entry name" value="SsuD_RutA_monooxygenase"/>
</dbReference>
<keyword evidence="3 6" id="KW-0560">Oxidoreductase</keyword>
<dbReference type="Proteomes" id="UP001611162">
    <property type="component" value="Unassembled WGS sequence"/>
</dbReference>
<dbReference type="PANTHER" id="PTHR42847">
    <property type="entry name" value="ALKANESULFONATE MONOOXYGENASE"/>
    <property type="match status" value="1"/>
</dbReference>
<dbReference type="RefSeq" id="WP_358215502.1">
    <property type="nucleotide sequence ID" value="NZ_JBEYAO010000002.1"/>
</dbReference>
<dbReference type="EC" id="1.-.-.-" evidence="6"/>
<name>A0ABW7T067_9ACTN</name>
<organism evidence="6 7">
    <name type="scientific">Streptomyces abikoensis</name>
    <dbReference type="NCBI Taxonomy" id="97398"/>
    <lineage>
        <taxon>Bacteria</taxon>
        <taxon>Bacillati</taxon>
        <taxon>Actinomycetota</taxon>
        <taxon>Actinomycetes</taxon>
        <taxon>Kitasatosporales</taxon>
        <taxon>Streptomycetaceae</taxon>
        <taxon>Streptomyces</taxon>
    </lineage>
</organism>
<keyword evidence="7" id="KW-1185">Reference proteome</keyword>
<reference evidence="6 7" key="1">
    <citation type="submission" date="2024-10" db="EMBL/GenBank/DDBJ databases">
        <title>The Natural Products Discovery Center: Release of the First 8490 Sequenced Strains for Exploring Actinobacteria Biosynthetic Diversity.</title>
        <authorList>
            <person name="Kalkreuter E."/>
            <person name="Kautsar S.A."/>
            <person name="Yang D."/>
            <person name="Bader C.D."/>
            <person name="Teijaro C.N."/>
            <person name="Fluegel L."/>
            <person name="Davis C.M."/>
            <person name="Simpson J.R."/>
            <person name="Lauterbach L."/>
            <person name="Steele A.D."/>
            <person name="Gui C."/>
            <person name="Meng S."/>
            <person name="Li G."/>
            <person name="Viehrig K."/>
            <person name="Ye F."/>
            <person name="Su P."/>
            <person name="Kiefer A.F."/>
            <person name="Nichols A."/>
            <person name="Cepeda A.J."/>
            <person name="Yan W."/>
            <person name="Fan B."/>
            <person name="Jiang Y."/>
            <person name="Adhikari A."/>
            <person name="Zheng C.-J."/>
            <person name="Schuster L."/>
            <person name="Cowan T.M."/>
            <person name="Smanski M.J."/>
            <person name="Chevrette M.G."/>
            <person name="De Carvalho L.P.S."/>
            <person name="Shen B."/>
        </authorList>
    </citation>
    <scope>NUCLEOTIDE SEQUENCE [LARGE SCALE GENOMIC DNA]</scope>
    <source>
        <strain evidence="6 7">NPDC020979</strain>
    </source>
</reference>
<keyword evidence="1" id="KW-0285">Flavoprotein</keyword>
<protein>
    <submittedName>
        <fullName evidence="6">TIGR03619 family F420-dependent LLM class oxidoreductase</fullName>
        <ecNumber evidence="6">1.-.-.-</ecNumber>
    </submittedName>
</protein>
<evidence type="ECO:0000313" key="6">
    <source>
        <dbReference type="EMBL" id="MFI0909822.1"/>
    </source>
</evidence>
<dbReference type="EMBL" id="JBIRRB010000001">
    <property type="protein sequence ID" value="MFI0909822.1"/>
    <property type="molecule type" value="Genomic_DNA"/>
</dbReference>
<comment type="caution">
    <text evidence="6">The sequence shown here is derived from an EMBL/GenBank/DDBJ whole genome shotgun (WGS) entry which is preliminary data.</text>
</comment>
<evidence type="ECO:0000256" key="1">
    <source>
        <dbReference type="ARBA" id="ARBA00022630"/>
    </source>
</evidence>
<feature type="domain" description="Luciferase-like" evidence="5">
    <location>
        <begin position="1"/>
        <end position="234"/>
    </location>
</feature>
<dbReference type="SUPFAM" id="SSF51679">
    <property type="entry name" value="Bacterial luciferase-like"/>
    <property type="match status" value="1"/>
</dbReference>
<dbReference type="InterPro" id="IPR011251">
    <property type="entry name" value="Luciferase-like_dom"/>
</dbReference>
<dbReference type="GO" id="GO:0016491">
    <property type="term" value="F:oxidoreductase activity"/>
    <property type="evidence" value="ECO:0007669"/>
    <property type="project" value="UniProtKB-KW"/>
</dbReference>
<dbReference type="InterPro" id="IPR019921">
    <property type="entry name" value="Lucif-like_OxRdtase_Rv2161c"/>
</dbReference>
<evidence type="ECO:0000256" key="2">
    <source>
        <dbReference type="ARBA" id="ARBA00022643"/>
    </source>
</evidence>
<evidence type="ECO:0000259" key="5">
    <source>
        <dbReference type="Pfam" id="PF00296"/>
    </source>
</evidence>
<gene>
    <name evidence="6" type="ORF">ACH4TF_05110</name>
</gene>
<dbReference type="Gene3D" id="3.20.20.30">
    <property type="entry name" value="Luciferase-like domain"/>
    <property type="match status" value="1"/>
</dbReference>